<organism evidence="1 2">
    <name type="scientific">Microvirga guangxiensis</name>
    <dbReference type="NCBI Taxonomy" id="549386"/>
    <lineage>
        <taxon>Bacteria</taxon>
        <taxon>Pseudomonadati</taxon>
        <taxon>Pseudomonadota</taxon>
        <taxon>Alphaproteobacteria</taxon>
        <taxon>Hyphomicrobiales</taxon>
        <taxon>Methylobacteriaceae</taxon>
        <taxon>Microvirga</taxon>
    </lineage>
</organism>
<dbReference type="PANTHER" id="PTHR11941">
    <property type="entry name" value="ENOYL-COA HYDRATASE-RELATED"/>
    <property type="match status" value="1"/>
</dbReference>
<dbReference type="GO" id="GO:0016853">
    <property type="term" value="F:isomerase activity"/>
    <property type="evidence" value="ECO:0007669"/>
    <property type="project" value="UniProtKB-KW"/>
</dbReference>
<dbReference type="Pfam" id="PF00378">
    <property type="entry name" value="ECH_1"/>
    <property type="match status" value="1"/>
</dbReference>
<dbReference type="InterPro" id="IPR001753">
    <property type="entry name" value="Enoyl-CoA_hydra/iso"/>
</dbReference>
<keyword evidence="2" id="KW-1185">Reference proteome</keyword>
<reference evidence="1 2" key="1">
    <citation type="submission" date="2016-10" db="EMBL/GenBank/DDBJ databases">
        <authorList>
            <person name="de Groot N.N."/>
        </authorList>
    </citation>
    <scope>NUCLEOTIDE SEQUENCE [LARGE SCALE GENOMIC DNA]</scope>
    <source>
        <strain evidence="1 2">CGMCC 1.7666</strain>
    </source>
</reference>
<dbReference type="Gene3D" id="3.90.226.10">
    <property type="entry name" value="2-enoyl-CoA Hydratase, Chain A, domain 1"/>
    <property type="match status" value="1"/>
</dbReference>
<sequence>MNNQPIDLTKPLHLVVEGSTAVLTLSRAPVNAIDDVLTDALEAALAELEGNDRLAILRIRSNQKVFCAGADLRMIADRFGTEEGRAAMTASVRRFHAVFDRLAALPMVTFAEIEGHALGGGLELALACDLRIAAHEAKLGLPEVNVGLIPGAGGTQRLTALCGSGIASRLILTGEVVSGLDAERLGLVQWARPSAGFSDAVGGIVERIAKLSPEALRTAKGCIRLAGALNPAGVAAEIDGIGMLMLRPETAKRVASFVAKSSG</sequence>
<name>A0A1G5F139_9HYPH</name>
<dbReference type="CDD" id="cd06558">
    <property type="entry name" value="crotonase-like"/>
    <property type="match status" value="1"/>
</dbReference>
<dbReference type="RefSeq" id="WP_091131589.1">
    <property type="nucleotide sequence ID" value="NZ_FMVJ01000003.1"/>
</dbReference>
<keyword evidence="1" id="KW-0413">Isomerase</keyword>
<accession>A0A1G5F139</accession>
<evidence type="ECO:0000313" key="2">
    <source>
        <dbReference type="Proteomes" id="UP000199569"/>
    </source>
</evidence>
<dbReference type="GO" id="GO:0006635">
    <property type="term" value="P:fatty acid beta-oxidation"/>
    <property type="evidence" value="ECO:0007669"/>
    <property type="project" value="TreeGrafter"/>
</dbReference>
<proteinExistence type="predicted"/>
<dbReference type="PANTHER" id="PTHR11941:SF54">
    <property type="entry name" value="ENOYL-COA HYDRATASE, MITOCHONDRIAL"/>
    <property type="match status" value="1"/>
</dbReference>
<protein>
    <submittedName>
        <fullName evidence="1">Enoyl-CoA hydratase/isomerase</fullName>
    </submittedName>
</protein>
<dbReference type="EMBL" id="FMVJ01000003">
    <property type="protein sequence ID" value="SCY32979.1"/>
    <property type="molecule type" value="Genomic_DNA"/>
</dbReference>
<dbReference type="SUPFAM" id="SSF52096">
    <property type="entry name" value="ClpP/crotonase"/>
    <property type="match status" value="1"/>
</dbReference>
<gene>
    <name evidence="1" type="ORF">SAMN02927923_01181</name>
</gene>
<evidence type="ECO:0000313" key="1">
    <source>
        <dbReference type="EMBL" id="SCY32979.1"/>
    </source>
</evidence>
<dbReference type="Proteomes" id="UP000199569">
    <property type="component" value="Unassembled WGS sequence"/>
</dbReference>
<dbReference type="STRING" id="549386.SAMN02927923_01181"/>
<dbReference type="OrthoDB" id="9790967at2"/>
<dbReference type="AlphaFoldDB" id="A0A1G5F139"/>
<dbReference type="InterPro" id="IPR029045">
    <property type="entry name" value="ClpP/crotonase-like_dom_sf"/>
</dbReference>